<dbReference type="EMBL" id="CP000828">
    <property type="protein sequence ID" value="ABW25894.1"/>
    <property type="molecule type" value="Genomic_DNA"/>
</dbReference>
<protein>
    <submittedName>
        <fullName evidence="1">Uncharacterized protein</fullName>
    </submittedName>
</protein>
<organism evidence="1 2">
    <name type="scientific">Acaryochloris marina (strain MBIC 11017)</name>
    <dbReference type="NCBI Taxonomy" id="329726"/>
    <lineage>
        <taxon>Bacteria</taxon>
        <taxon>Bacillati</taxon>
        <taxon>Cyanobacteriota</taxon>
        <taxon>Cyanophyceae</taxon>
        <taxon>Acaryochloridales</taxon>
        <taxon>Acaryochloridaceae</taxon>
        <taxon>Acaryochloris</taxon>
    </lineage>
</organism>
<reference evidence="1 2" key="1">
    <citation type="journal article" date="2008" name="Proc. Natl. Acad. Sci. U.S.A.">
        <title>Niche adaptation and genome expansion in the chlorophyll d-producing cyanobacterium Acaryochloris marina.</title>
        <authorList>
            <person name="Swingley W.D."/>
            <person name="Chen M."/>
            <person name="Cheung P.C."/>
            <person name="Conrad A.L."/>
            <person name="Dejesa L.C."/>
            <person name="Hao J."/>
            <person name="Honchak B.M."/>
            <person name="Karbach L.E."/>
            <person name="Kurdoglu A."/>
            <person name="Lahiri S."/>
            <person name="Mastrian S.D."/>
            <person name="Miyashita H."/>
            <person name="Page L."/>
            <person name="Ramakrishna P."/>
            <person name="Satoh S."/>
            <person name="Sattley W.M."/>
            <person name="Shimada Y."/>
            <person name="Taylor H.L."/>
            <person name="Tomo T."/>
            <person name="Tsuchiya T."/>
            <person name="Wang Z.T."/>
            <person name="Raymond J."/>
            <person name="Mimuro M."/>
            <person name="Blankenship R.E."/>
            <person name="Touchman J.W."/>
        </authorList>
    </citation>
    <scope>NUCLEOTIDE SEQUENCE [LARGE SCALE GENOMIC DNA]</scope>
    <source>
        <strain evidence="2">MBIC 11017</strain>
    </source>
</reference>
<dbReference type="Proteomes" id="UP000000268">
    <property type="component" value="Chromosome"/>
</dbReference>
<keyword evidence="2" id="KW-1185">Reference proteome</keyword>
<dbReference type="KEGG" id="amr:AM1_0851"/>
<evidence type="ECO:0000313" key="1">
    <source>
        <dbReference type="EMBL" id="ABW25894.1"/>
    </source>
</evidence>
<gene>
    <name evidence="1" type="ordered locus">AM1_0851</name>
</gene>
<evidence type="ECO:0000313" key="2">
    <source>
        <dbReference type="Proteomes" id="UP000000268"/>
    </source>
</evidence>
<accession>B0BYK9</accession>
<name>B0BYK9_ACAM1</name>
<proteinExistence type="predicted"/>
<sequence>MLSLLLIRSFEQTRKKMQRKQEMAEGMTPDPVLEANERLIASIDQLNQTLRDAVNPGAAVQWGLPTL</sequence>
<dbReference type="HOGENOM" id="CLU_2802489_0_0_3"/>
<dbReference type="RefSeq" id="WP_012161472.1">
    <property type="nucleotide sequence ID" value="NC_009925.1"/>
</dbReference>
<dbReference type="AlphaFoldDB" id="B0BYK9"/>